<dbReference type="PANTHER" id="PTHR30244:SF36">
    <property type="entry name" value="3-OXO-GLUCOSE-6-PHOSPHATE:GLUTAMATE AMINOTRANSFERASE"/>
    <property type="match status" value="1"/>
</dbReference>
<keyword evidence="5" id="KW-1185">Reference proteome</keyword>
<dbReference type="PIRSF" id="PIRSF000390">
    <property type="entry name" value="PLP_StrS"/>
    <property type="match status" value="1"/>
</dbReference>
<evidence type="ECO:0000256" key="1">
    <source>
        <dbReference type="ARBA" id="ARBA00022898"/>
    </source>
</evidence>
<dbReference type="InterPro" id="IPR015424">
    <property type="entry name" value="PyrdxlP-dep_Trfase"/>
</dbReference>
<dbReference type="Gene3D" id="3.90.1150.10">
    <property type="entry name" value="Aspartate Aminotransferase, domain 1"/>
    <property type="match status" value="1"/>
</dbReference>
<evidence type="ECO:0000256" key="2">
    <source>
        <dbReference type="ARBA" id="ARBA00037999"/>
    </source>
</evidence>
<evidence type="ECO:0000256" key="3">
    <source>
        <dbReference type="RuleBase" id="RU004508"/>
    </source>
</evidence>
<dbReference type="InterPro" id="IPR000653">
    <property type="entry name" value="DegT/StrS_aminotransferase"/>
</dbReference>
<comment type="caution">
    <text evidence="4">The sequence shown here is derived from an EMBL/GenBank/DDBJ whole genome shotgun (WGS) entry which is preliminary data.</text>
</comment>
<evidence type="ECO:0000313" key="5">
    <source>
        <dbReference type="Proteomes" id="UP001158045"/>
    </source>
</evidence>
<proteinExistence type="inferred from homology"/>
<dbReference type="RefSeq" id="WP_281094551.1">
    <property type="nucleotide sequence ID" value="NZ_JARYZI010000006.1"/>
</dbReference>
<dbReference type="Proteomes" id="UP001158045">
    <property type="component" value="Unassembled WGS sequence"/>
</dbReference>
<dbReference type="SUPFAM" id="SSF53383">
    <property type="entry name" value="PLP-dependent transferases"/>
    <property type="match status" value="1"/>
</dbReference>
<evidence type="ECO:0000313" key="4">
    <source>
        <dbReference type="EMBL" id="MDH8678600.1"/>
    </source>
</evidence>
<keyword evidence="4" id="KW-0808">Transferase</keyword>
<comment type="similarity">
    <text evidence="2 3">Belongs to the DegT/DnrJ/EryC1 family.</text>
</comment>
<name>A0ABT6NDU0_9FIRM</name>
<dbReference type="EMBL" id="JARYZI010000006">
    <property type="protein sequence ID" value="MDH8678600.1"/>
    <property type="molecule type" value="Genomic_DNA"/>
</dbReference>
<dbReference type="InterPro" id="IPR015422">
    <property type="entry name" value="PyrdxlP-dep_Trfase_small"/>
</dbReference>
<reference evidence="4 5" key="1">
    <citation type="submission" date="2023-04" db="EMBL/GenBank/DDBJ databases">
        <title>Fusibacter bizertensis strain WBS, isolated from littoral bottom sediments of the Arctic seas - biochemical and genomic analysis.</title>
        <authorList>
            <person name="Brioukhanov A.L."/>
        </authorList>
    </citation>
    <scope>NUCLEOTIDE SEQUENCE [LARGE SCALE GENOMIC DNA]</scope>
    <source>
        <strain evidence="4 5">WBS</strain>
    </source>
</reference>
<dbReference type="GO" id="GO:0008483">
    <property type="term" value="F:transaminase activity"/>
    <property type="evidence" value="ECO:0007669"/>
    <property type="project" value="UniProtKB-KW"/>
</dbReference>
<accession>A0ABT6NDU0</accession>
<keyword evidence="1 3" id="KW-0663">Pyridoxal phosphate</keyword>
<dbReference type="InterPro" id="IPR015421">
    <property type="entry name" value="PyrdxlP-dep_Trfase_major"/>
</dbReference>
<dbReference type="PANTHER" id="PTHR30244">
    <property type="entry name" value="TRANSAMINASE"/>
    <property type="match status" value="1"/>
</dbReference>
<sequence length="400" mass="44426">MNIPLIDLKAQNKAIGSELMNQIENVMSSTQFIMGPEVKAFEMNFSKYLGVKHAISCGNGTDALVIALEALGIGEGDEVITTPYTFFATGESIAYVGATPVFVDVEADSFNIDVTKIEAAITPRTKAIMPVHLFGNACDMDEIMQIADRNNLYVIEDACQAIGGEYKGRKLGTIGHIACFSFFPTKNLGAAGDGGMIIANDDQIAIICKAIKAHGSGENGQKASNFLNGMTEEIIIDQNEDNTVYNPFKYYNYLIGHNSRLDEIQAAILNVKLKYLDEWNTARIDHAEVYTQTLHPFEQSLKFTLPKVASHVKHVYHMYILRAENKSALIQHLKDNGVSTGVYYPVPLHLQKAFLQLGYKKGDFPVAEYLSERTFAIPMYAELTHSQQMSICEIIKRFRL</sequence>
<gene>
    <name evidence="4" type="ORF">QE109_10605</name>
</gene>
<organism evidence="4 5">
    <name type="scientific">Fusibacter bizertensis</name>
    <dbReference type="NCBI Taxonomy" id="1488331"/>
    <lineage>
        <taxon>Bacteria</taxon>
        <taxon>Bacillati</taxon>
        <taxon>Bacillota</taxon>
        <taxon>Clostridia</taxon>
        <taxon>Eubacteriales</taxon>
        <taxon>Eubacteriales Family XII. Incertae Sedis</taxon>
        <taxon>Fusibacter</taxon>
    </lineage>
</organism>
<dbReference type="Gene3D" id="3.40.640.10">
    <property type="entry name" value="Type I PLP-dependent aspartate aminotransferase-like (Major domain)"/>
    <property type="match status" value="1"/>
</dbReference>
<protein>
    <submittedName>
        <fullName evidence="4">DegT/DnrJ/EryC1/StrS family aminotransferase</fullName>
        <ecNumber evidence="4">2.6.1.-</ecNumber>
    </submittedName>
</protein>
<dbReference type="EC" id="2.6.1.-" evidence="4"/>
<keyword evidence="4" id="KW-0032">Aminotransferase</keyword>
<dbReference type="Pfam" id="PF01041">
    <property type="entry name" value="DegT_DnrJ_EryC1"/>
    <property type="match status" value="1"/>
</dbReference>
<dbReference type="CDD" id="cd00616">
    <property type="entry name" value="AHBA_syn"/>
    <property type="match status" value="1"/>
</dbReference>